<organism evidence="1 2">
    <name type="scientific">Macrosiphum euphorbiae</name>
    <name type="common">potato aphid</name>
    <dbReference type="NCBI Taxonomy" id="13131"/>
    <lineage>
        <taxon>Eukaryota</taxon>
        <taxon>Metazoa</taxon>
        <taxon>Ecdysozoa</taxon>
        <taxon>Arthropoda</taxon>
        <taxon>Hexapoda</taxon>
        <taxon>Insecta</taxon>
        <taxon>Pterygota</taxon>
        <taxon>Neoptera</taxon>
        <taxon>Paraneoptera</taxon>
        <taxon>Hemiptera</taxon>
        <taxon>Sternorrhyncha</taxon>
        <taxon>Aphidomorpha</taxon>
        <taxon>Aphidoidea</taxon>
        <taxon>Aphididae</taxon>
        <taxon>Macrosiphini</taxon>
        <taxon>Macrosiphum</taxon>
    </lineage>
</organism>
<keyword evidence="2" id="KW-1185">Reference proteome</keyword>
<comment type="caution">
    <text evidence="1">The sequence shown here is derived from an EMBL/GenBank/DDBJ whole genome shotgun (WGS) entry which is preliminary data.</text>
</comment>
<evidence type="ECO:0000313" key="2">
    <source>
        <dbReference type="Proteomes" id="UP001160148"/>
    </source>
</evidence>
<protein>
    <submittedName>
        <fullName evidence="1">Uncharacterized protein</fullName>
    </submittedName>
</protein>
<reference evidence="1 2" key="1">
    <citation type="submission" date="2023-01" db="EMBL/GenBank/DDBJ databases">
        <authorList>
            <person name="Whitehead M."/>
        </authorList>
    </citation>
    <scope>NUCLEOTIDE SEQUENCE [LARGE SCALE GENOMIC DNA]</scope>
</reference>
<dbReference type="EMBL" id="CARXXK010001361">
    <property type="protein sequence ID" value="CAI6375696.1"/>
    <property type="molecule type" value="Genomic_DNA"/>
</dbReference>
<accession>A0AAV0Y8A6</accession>
<dbReference type="AlphaFoldDB" id="A0AAV0Y8A6"/>
<gene>
    <name evidence="1" type="ORF">MEUPH1_LOCUS29157</name>
</gene>
<proteinExistence type="predicted"/>
<dbReference type="InterPro" id="IPR031934">
    <property type="entry name" value="DUF4769"/>
</dbReference>
<evidence type="ECO:0000313" key="1">
    <source>
        <dbReference type="EMBL" id="CAI6375696.1"/>
    </source>
</evidence>
<name>A0AAV0Y8A6_9HEMI</name>
<sequence>MPLLQGYEYPIEDLQPLHDLLKSWKLGFLYQTLLDELIDMQVLKVMKSVQVYELLNKFPLGIKIKFSHYLENWQNVQNGSSNNKLDTAILPKNTKSFVQDEPVVDINLGDILTSSTTGSMIINYYKINNKLNDNIRSLLVETVISYIITTKKQMSVNLADYIGNQIIAMFPSEVKDTYFMKHETNKNPKGKLYAKFYNSMRALKTSGLIIPSNAHVKVPVKSINRKNFEPETGIEYILDQIMHDKNCSFPDLENNWKATTNYRLNEIQKASTTSDILNKWIGFTLSLGYRLIDIDFCTLYPNCPNLVSIFEEKSEKLMDLLNEKIKDNSSRMLFENLKNSSNIICQNGKNTVLFYLLHAIFVPTSKKVTKDDKGKKSLVKYSIKDSQNSFMIFKNSVCEMEEYITCRSKEKNPIQPYILIVGTPTDPKEILVFFDATKYKVFSIVHAIDICFKIFHLFNLEYPSQSITVWIFIQKYFFSLTTKFDKPCHLIGQILSDLTNY</sequence>
<dbReference type="Proteomes" id="UP001160148">
    <property type="component" value="Unassembled WGS sequence"/>
</dbReference>
<dbReference type="Pfam" id="PF15992">
    <property type="entry name" value="DUF4769"/>
    <property type="match status" value="1"/>
</dbReference>